<gene>
    <name evidence="1" type="ORF">SAMN06296008_101354</name>
</gene>
<keyword evidence="2" id="KW-1185">Reference proteome</keyword>
<accession>A0A1W1Y4K4</accession>
<name>A0A1W1Y4K4_9BURK</name>
<dbReference type="STRING" id="1938817.SAMN06296008_101354"/>
<dbReference type="OrthoDB" id="5380961at2"/>
<dbReference type="AlphaFoldDB" id="A0A1W1Y4K4"/>
<protein>
    <recommendedName>
        <fullName evidence="3">DUF4116 domain-containing protein</fullName>
    </recommendedName>
</protein>
<proteinExistence type="predicted"/>
<dbReference type="EMBL" id="FWXJ01000001">
    <property type="protein sequence ID" value="SMC31054.1"/>
    <property type="molecule type" value="Genomic_DNA"/>
</dbReference>
<organism evidence="1 2">
    <name type="scientific">Polynucleobacter kasalickyi</name>
    <dbReference type="NCBI Taxonomy" id="1938817"/>
    <lineage>
        <taxon>Bacteria</taxon>
        <taxon>Pseudomonadati</taxon>
        <taxon>Pseudomonadota</taxon>
        <taxon>Betaproteobacteria</taxon>
        <taxon>Burkholderiales</taxon>
        <taxon>Burkholderiaceae</taxon>
        <taxon>Polynucleobacter</taxon>
    </lineage>
</organism>
<sequence length="683" mass="79081">MTVTIFNRLIVSPGKQHRQIIHFMSNELAIHPIECYKKKEHLRFDFITQDHAASLEIKTLSNAFPSYNFDLIWHEEPCTYVKALRVMESNFYSTSYIRWGLSDYFNEDTHPEQENSLLNYDWTALEYDLLKASYHGGVLENSKIIPDLQHVEALDIIASNQFAPDSLSAQALVMHCLSGGIPVQDLPTDYLSPELYIAGFQQQLIPFERLPDTVLSEEFLEDACFREGKDIFIKINPKQLSEDICLAAITAIKAPISLKDIPNSLRTQIICEFALQQDIDQFRFVPKKLLSQDFCIQYPEALRFIPGDFKTLELCKSALRSSESNLAFVPRHFITKSLLNKIIRESIQPAAFLEFVPPELVTARLVNFFIKKNPREFKFIPEDFKSYETTKRYVIRDIENLAFASHESLDGLLKHRTIKKQFMKHEDSLGLLPKSYLTKEFVFEIFKSKGVSLDEIPNHLISEPLMLLAIRRIKKSSLETNSNTLQYDAIAHNCSKPKVWQLVPNKLKDYEFCKLAIIVAHPSVEADILLHLIDNTPREIDAFNDSIQWLYYFIENRLSFSFRDEHLFQIDLSDYLDKVLDGSARGEDELNIFVEFLRQDIVQTPKQLQAIQEIGSAAWRLWMELCSKMYPNFEDTQQTGSTRFQATRFLHSSNQMKILNLYLKIADEVNISQPVEEQIPSNT</sequence>
<evidence type="ECO:0008006" key="3">
    <source>
        <dbReference type="Google" id="ProtNLM"/>
    </source>
</evidence>
<evidence type="ECO:0000313" key="2">
    <source>
        <dbReference type="Proteomes" id="UP000192708"/>
    </source>
</evidence>
<dbReference type="RefSeq" id="WP_084282130.1">
    <property type="nucleotide sequence ID" value="NZ_FWXJ01000001.1"/>
</dbReference>
<dbReference type="Proteomes" id="UP000192708">
    <property type="component" value="Unassembled WGS sequence"/>
</dbReference>
<reference evidence="1 2" key="1">
    <citation type="submission" date="2017-04" db="EMBL/GenBank/DDBJ databases">
        <authorList>
            <person name="Afonso C.L."/>
            <person name="Miller P.J."/>
            <person name="Scott M.A."/>
            <person name="Spackman E."/>
            <person name="Goraichik I."/>
            <person name="Dimitrov K.M."/>
            <person name="Suarez D.L."/>
            <person name="Swayne D.E."/>
        </authorList>
    </citation>
    <scope>NUCLEOTIDE SEQUENCE [LARGE SCALE GENOMIC DNA]</scope>
    <source>
        <strain evidence="1 2">VK13</strain>
    </source>
</reference>
<evidence type="ECO:0000313" key="1">
    <source>
        <dbReference type="EMBL" id="SMC31054.1"/>
    </source>
</evidence>